<evidence type="ECO:0000256" key="3">
    <source>
        <dbReference type="ARBA" id="ARBA00022741"/>
    </source>
</evidence>
<accession>A0A1I4BN37</accession>
<proteinExistence type="inferred from homology"/>
<dbReference type="AlphaFoldDB" id="A0A1I4BN37"/>
<dbReference type="Proteomes" id="UP000199111">
    <property type="component" value="Unassembled WGS sequence"/>
</dbReference>
<dbReference type="SUPFAM" id="SSF53613">
    <property type="entry name" value="Ribokinase-like"/>
    <property type="match status" value="1"/>
</dbReference>
<evidence type="ECO:0000256" key="4">
    <source>
        <dbReference type="ARBA" id="ARBA00022777"/>
    </source>
</evidence>
<evidence type="ECO:0000259" key="6">
    <source>
        <dbReference type="Pfam" id="PF00294"/>
    </source>
</evidence>
<dbReference type="Pfam" id="PF00294">
    <property type="entry name" value="PfkB"/>
    <property type="match status" value="1"/>
</dbReference>
<gene>
    <name evidence="7" type="ORF">SAMN05216275_13257</name>
</gene>
<dbReference type="InterPro" id="IPR011611">
    <property type="entry name" value="PfkB_dom"/>
</dbReference>
<evidence type="ECO:0000256" key="5">
    <source>
        <dbReference type="ARBA" id="ARBA00022840"/>
    </source>
</evidence>
<dbReference type="GeneID" id="96302241"/>
<dbReference type="InterPro" id="IPR029056">
    <property type="entry name" value="Ribokinase-like"/>
</dbReference>
<dbReference type="InterPro" id="IPR050306">
    <property type="entry name" value="PfkB_Carbo_kinase"/>
</dbReference>
<dbReference type="Gene3D" id="3.40.1190.20">
    <property type="match status" value="1"/>
</dbReference>
<sequence>MIDLVTLGESMALFTARRTGLLRHARDFGLSVGGAESNLAIGVTRLGRRAAWIGRVGADEFGELLRSTLAGEGVDVQGMIVDPDAPTGLMIKNRRTSEMVDVRYYRSGSAGSRLRPEDLDVSLIRSARVLHVTGITLALSASAREAVRAAVAEARDAGVTVSADVNYRRALWSPEEASAVLRETVATTDVLFATEAEARLIVEGADPAALAGALSDLGPRHVLVKRGPLGAVELSDGVVRHAEPYHVTELDPVGAGDAFAAGWLAETLEGAGPERRLATACAAGAFAVAADGDWESLPRRSDLDRLRPADAVSR</sequence>
<keyword evidence="2" id="KW-0808">Transferase</keyword>
<name>A0A1I4BN37_9ACTN</name>
<keyword evidence="4 7" id="KW-0418">Kinase</keyword>
<evidence type="ECO:0000256" key="1">
    <source>
        <dbReference type="ARBA" id="ARBA00010688"/>
    </source>
</evidence>
<dbReference type="PANTHER" id="PTHR43085">
    <property type="entry name" value="HEXOKINASE FAMILY MEMBER"/>
    <property type="match status" value="1"/>
</dbReference>
<evidence type="ECO:0000313" key="7">
    <source>
        <dbReference type="EMBL" id="SFK69271.1"/>
    </source>
</evidence>
<keyword evidence="3" id="KW-0547">Nucleotide-binding</keyword>
<dbReference type="CDD" id="cd01166">
    <property type="entry name" value="KdgK"/>
    <property type="match status" value="1"/>
</dbReference>
<organism evidence="7 8">
    <name type="scientific">Streptosporangium canum</name>
    <dbReference type="NCBI Taxonomy" id="324952"/>
    <lineage>
        <taxon>Bacteria</taxon>
        <taxon>Bacillati</taxon>
        <taxon>Actinomycetota</taxon>
        <taxon>Actinomycetes</taxon>
        <taxon>Streptosporangiales</taxon>
        <taxon>Streptosporangiaceae</taxon>
        <taxon>Streptosporangium</taxon>
    </lineage>
</organism>
<dbReference type="RefSeq" id="WP_093890815.1">
    <property type="nucleotide sequence ID" value="NZ_FOQY01000032.1"/>
</dbReference>
<reference evidence="8" key="1">
    <citation type="submission" date="2016-10" db="EMBL/GenBank/DDBJ databases">
        <authorList>
            <person name="Varghese N."/>
            <person name="Submissions S."/>
        </authorList>
    </citation>
    <scope>NUCLEOTIDE SEQUENCE [LARGE SCALE GENOMIC DNA]</scope>
    <source>
        <strain evidence="8">CGMCC 4.2126</strain>
    </source>
</reference>
<comment type="similarity">
    <text evidence="1">Belongs to the carbohydrate kinase PfkB family.</text>
</comment>
<dbReference type="GO" id="GO:0016301">
    <property type="term" value="F:kinase activity"/>
    <property type="evidence" value="ECO:0007669"/>
    <property type="project" value="UniProtKB-KW"/>
</dbReference>
<protein>
    <submittedName>
        <fullName evidence="7">2-dehydro-3-deoxygluconokinase</fullName>
    </submittedName>
</protein>
<evidence type="ECO:0000313" key="8">
    <source>
        <dbReference type="Proteomes" id="UP000199111"/>
    </source>
</evidence>
<feature type="domain" description="Carbohydrate kinase PfkB" evidence="6">
    <location>
        <begin position="2"/>
        <end position="298"/>
    </location>
</feature>
<keyword evidence="5" id="KW-0067">ATP-binding</keyword>
<evidence type="ECO:0000256" key="2">
    <source>
        <dbReference type="ARBA" id="ARBA00022679"/>
    </source>
</evidence>
<dbReference type="EMBL" id="FOQY01000032">
    <property type="protein sequence ID" value="SFK69271.1"/>
    <property type="molecule type" value="Genomic_DNA"/>
</dbReference>
<dbReference type="PANTHER" id="PTHR43085:SF1">
    <property type="entry name" value="PSEUDOURIDINE KINASE-RELATED"/>
    <property type="match status" value="1"/>
</dbReference>
<keyword evidence="8" id="KW-1185">Reference proteome</keyword>
<dbReference type="GO" id="GO:0005524">
    <property type="term" value="F:ATP binding"/>
    <property type="evidence" value="ECO:0007669"/>
    <property type="project" value="UniProtKB-KW"/>
</dbReference>